<feature type="domain" description="PDEase" evidence="4">
    <location>
        <begin position="1"/>
        <end position="115"/>
    </location>
</feature>
<evidence type="ECO:0000256" key="3">
    <source>
        <dbReference type="PIRSR" id="PIRSR623088-3"/>
    </source>
</evidence>
<evidence type="ECO:0000313" key="5">
    <source>
        <dbReference type="EMBL" id="VEL13778.1"/>
    </source>
</evidence>
<evidence type="ECO:0000256" key="1">
    <source>
        <dbReference type="ARBA" id="ARBA00022723"/>
    </source>
</evidence>
<dbReference type="GO" id="GO:0007165">
    <property type="term" value="P:signal transduction"/>
    <property type="evidence" value="ECO:0007669"/>
    <property type="project" value="InterPro"/>
</dbReference>
<dbReference type="Gene3D" id="1.10.1300.10">
    <property type="entry name" value="3'5'-cyclic nucleotide phosphodiesterase, catalytic domain"/>
    <property type="match status" value="1"/>
</dbReference>
<comment type="caution">
    <text evidence="5">The sequence shown here is derived from an EMBL/GenBank/DDBJ whole genome shotgun (WGS) entry which is preliminary data.</text>
</comment>
<evidence type="ECO:0000259" key="4">
    <source>
        <dbReference type="PROSITE" id="PS51845"/>
    </source>
</evidence>
<sequence>MDHVRDAILATDLAHHLKILPKLKQLASEGYQPSNPVHHNLLVCLLMTSADLSDQSKDWSNAKIVSELLYQEFFRQGDLEKALGTTPAPFMDRERACIPELQISFLDSIAIPCFE</sequence>
<evidence type="ECO:0000256" key="2">
    <source>
        <dbReference type="ARBA" id="ARBA00022801"/>
    </source>
</evidence>
<dbReference type="PANTHER" id="PTHR11347">
    <property type="entry name" value="CYCLIC NUCLEOTIDE PHOSPHODIESTERASE"/>
    <property type="match status" value="1"/>
</dbReference>
<dbReference type="InterPro" id="IPR036971">
    <property type="entry name" value="PDEase_catalytic_dom_sf"/>
</dbReference>
<accession>A0A3S4ZWI4</accession>
<dbReference type="InterPro" id="IPR002073">
    <property type="entry name" value="PDEase_catalytic_dom"/>
</dbReference>
<dbReference type="Pfam" id="PF00233">
    <property type="entry name" value="PDEase_I"/>
    <property type="match status" value="1"/>
</dbReference>
<reference evidence="5" key="1">
    <citation type="submission" date="2018-11" db="EMBL/GenBank/DDBJ databases">
        <authorList>
            <consortium name="Pathogen Informatics"/>
        </authorList>
    </citation>
    <scope>NUCLEOTIDE SEQUENCE</scope>
</reference>
<organism evidence="5 6">
    <name type="scientific">Protopolystoma xenopodis</name>
    <dbReference type="NCBI Taxonomy" id="117903"/>
    <lineage>
        <taxon>Eukaryota</taxon>
        <taxon>Metazoa</taxon>
        <taxon>Spiralia</taxon>
        <taxon>Lophotrochozoa</taxon>
        <taxon>Platyhelminthes</taxon>
        <taxon>Monogenea</taxon>
        <taxon>Polyopisthocotylea</taxon>
        <taxon>Polystomatidea</taxon>
        <taxon>Polystomatidae</taxon>
        <taxon>Protopolystoma</taxon>
    </lineage>
</organism>
<protein>
    <recommendedName>
        <fullName evidence="4">PDEase domain-containing protein</fullName>
    </recommendedName>
</protein>
<dbReference type="AlphaFoldDB" id="A0A3S4ZWI4"/>
<dbReference type="OrthoDB" id="295473at2759"/>
<evidence type="ECO:0000313" key="6">
    <source>
        <dbReference type="Proteomes" id="UP000784294"/>
    </source>
</evidence>
<proteinExistence type="predicted"/>
<dbReference type="InterPro" id="IPR023088">
    <property type="entry name" value="PDEase"/>
</dbReference>
<dbReference type="GO" id="GO:0004114">
    <property type="term" value="F:3',5'-cyclic-nucleotide phosphodiesterase activity"/>
    <property type="evidence" value="ECO:0007669"/>
    <property type="project" value="InterPro"/>
</dbReference>
<name>A0A3S4ZWI4_9PLAT</name>
<keyword evidence="6" id="KW-1185">Reference proteome</keyword>
<dbReference type="SUPFAM" id="SSF109604">
    <property type="entry name" value="HD-domain/PDEase-like"/>
    <property type="match status" value="1"/>
</dbReference>
<keyword evidence="1 3" id="KW-0479">Metal-binding</keyword>
<keyword evidence="2" id="KW-0378">Hydrolase</keyword>
<dbReference type="PROSITE" id="PS51845">
    <property type="entry name" value="PDEASE_I_2"/>
    <property type="match status" value="1"/>
</dbReference>
<dbReference type="GO" id="GO:0046872">
    <property type="term" value="F:metal ion binding"/>
    <property type="evidence" value="ECO:0007669"/>
    <property type="project" value="UniProtKB-KW"/>
</dbReference>
<dbReference type="PRINTS" id="PR00387">
    <property type="entry name" value="PDIESTERASE1"/>
</dbReference>
<feature type="binding site" evidence="3">
    <location>
        <position position="51"/>
    </location>
    <ligand>
        <name>Zn(2+)</name>
        <dbReference type="ChEBI" id="CHEBI:29105"/>
        <label>1</label>
    </ligand>
</feature>
<gene>
    <name evidence="5" type="ORF">PXEA_LOCUS7218</name>
</gene>
<dbReference type="EMBL" id="CAAALY010018900">
    <property type="protein sequence ID" value="VEL13778.1"/>
    <property type="molecule type" value="Genomic_DNA"/>
</dbReference>
<dbReference type="Proteomes" id="UP000784294">
    <property type="component" value="Unassembled WGS sequence"/>
</dbReference>